<dbReference type="AlphaFoldDB" id="B5Y3V4"/>
<feature type="domain" description="F-box" evidence="1">
    <location>
        <begin position="19"/>
        <end position="67"/>
    </location>
</feature>
<dbReference type="Proteomes" id="UP000000759">
    <property type="component" value="Chromosome 11"/>
</dbReference>
<dbReference type="InParanoid" id="B5Y3V4"/>
<dbReference type="HOGENOM" id="CLU_658007_0_0_1"/>
<dbReference type="InterPro" id="IPR053772">
    <property type="entry name" value="At1g61320/At1g61330-like"/>
</dbReference>
<proteinExistence type="predicted"/>
<protein>
    <recommendedName>
        <fullName evidence="1">F-box domain-containing protein</fullName>
    </recommendedName>
</protein>
<organism evidence="2 3">
    <name type="scientific">Phaeodactylum tricornutum (strain CCAP 1055/1)</name>
    <dbReference type="NCBI Taxonomy" id="556484"/>
    <lineage>
        <taxon>Eukaryota</taxon>
        <taxon>Sar</taxon>
        <taxon>Stramenopiles</taxon>
        <taxon>Ochrophyta</taxon>
        <taxon>Bacillariophyta</taxon>
        <taxon>Bacillariophyceae</taxon>
        <taxon>Bacillariophycidae</taxon>
        <taxon>Naviculales</taxon>
        <taxon>Phaeodactylaceae</taxon>
        <taxon>Phaeodactylum</taxon>
    </lineage>
</organism>
<dbReference type="eggNOG" id="KOG1947">
    <property type="taxonomic scope" value="Eukaryota"/>
</dbReference>
<dbReference type="GeneID" id="7204674"/>
<dbReference type="InterPro" id="IPR001810">
    <property type="entry name" value="F-box_dom"/>
</dbReference>
<dbReference type="SUPFAM" id="SSF52047">
    <property type="entry name" value="RNI-like"/>
    <property type="match status" value="1"/>
</dbReference>
<evidence type="ECO:0000259" key="1">
    <source>
        <dbReference type="PROSITE" id="PS50181"/>
    </source>
</evidence>
<dbReference type="KEGG" id="pti:PHATR_46813"/>
<dbReference type="PROSITE" id="PS50181">
    <property type="entry name" value="FBOX"/>
    <property type="match status" value="1"/>
</dbReference>
<dbReference type="InterPro" id="IPR032675">
    <property type="entry name" value="LRR_dom_sf"/>
</dbReference>
<dbReference type="EMBL" id="CP001141">
    <property type="protein sequence ID" value="ACI65375.1"/>
    <property type="molecule type" value="Genomic_DNA"/>
</dbReference>
<dbReference type="STRING" id="556484.B5Y3V4"/>
<gene>
    <name evidence="2" type="ORF">PHATR_46813</name>
</gene>
<dbReference type="PANTHER" id="PTHR34145:SF28">
    <property type="entry name" value="F-BOX DOMAIN-CONTAINING PROTEIN"/>
    <property type="match status" value="1"/>
</dbReference>
<evidence type="ECO:0000313" key="2">
    <source>
        <dbReference type="EMBL" id="ACI65375.1"/>
    </source>
</evidence>
<dbReference type="PaxDb" id="2850-Phatr46813"/>
<reference evidence="2 3" key="1">
    <citation type="journal article" date="2008" name="Nature">
        <title>The Phaeodactylum genome reveals the evolutionary history of diatom genomes.</title>
        <authorList>
            <person name="Bowler C."/>
            <person name="Allen A.E."/>
            <person name="Badger J.H."/>
            <person name="Grimwood J."/>
            <person name="Jabbari K."/>
            <person name="Kuo A."/>
            <person name="Maheswari U."/>
            <person name="Martens C."/>
            <person name="Maumus F."/>
            <person name="Otillar R.P."/>
            <person name="Rayko E."/>
            <person name="Salamov A."/>
            <person name="Vandepoele K."/>
            <person name="Beszteri B."/>
            <person name="Gruber A."/>
            <person name="Heijde M."/>
            <person name="Katinka M."/>
            <person name="Mock T."/>
            <person name="Valentin K."/>
            <person name="Verret F."/>
            <person name="Berges J.A."/>
            <person name="Brownlee C."/>
            <person name="Cadoret J.P."/>
            <person name="Chiovitti A."/>
            <person name="Choi C.J."/>
            <person name="Coesel S."/>
            <person name="De Martino A."/>
            <person name="Detter J.C."/>
            <person name="Durkin C."/>
            <person name="Falciatore A."/>
            <person name="Fournet J."/>
            <person name="Haruta M."/>
            <person name="Huysman M.J."/>
            <person name="Jenkins B.D."/>
            <person name="Jiroutova K."/>
            <person name="Jorgensen R.E."/>
            <person name="Joubert Y."/>
            <person name="Kaplan A."/>
            <person name="Kroger N."/>
            <person name="Kroth P.G."/>
            <person name="La Roche J."/>
            <person name="Lindquist E."/>
            <person name="Lommer M."/>
            <person name="Martin-Jezequel V."/>
            <person name="Lopez P.J."/>
            <person name="Lucas S."/>
            <person name="Mangogna M."/>
            <person name="McGinnis K."/>
            <person name="Medlin L.K."/>
            <person name="Montsant A."/>
            <person name="Oudot-Le Secq M.P."/>
            <person name="Napoli C."/>
            <person name="Obornik M."/>
            <person name="Parker M.S."/>
            <person name="Petit J.L."/>
            <person name="Porcel B.M."/>
            <person name="Poulsen N."/>
            <person name="Robison M."/>
            <person name="Rychlewski L."/>
            <person name="Rynearson T.A."/>
            <person name="Schmutz J."/>
            <person name="Shapiro H."/>
            <person name="Siaut M."/>
            <person name="Stanley M."/>
            <person name="Sussman M.R."/>
            <person name="Taylor A.R."/>
            <person name="Vardi A."/>
            <person name="von Dassow P."/>
            <person name="Vyverman W."/>
            <person name="Willis A."/>
            <person name="Wyrwicz L.S."/>
            <person name="Rokhsar D.S."/>
            <person name="Weissenbach J."/>
            <person name="Armbrust E.V."/>
            <person name="Green B.R."/>
            <person name="Van de Peer Y."/>
            <person name="Grigoriev I.V."/>
        </authorList>
    </citation>
    <scope>NUCLEOTIDE SEQUENCE [LARGE SCALE GENOMIC DNA]</scope>
    <source>
        <strain evidence="2 3">CCAP 1055/1</strain>
    </source>
</reference>
<dbReference type="OMA" id="ECCKLEM"/>
<keyword evidence="3" id="KW-1185">Reference proteome</keyword>
<accession>B5Y3V4</accession>
<dbReference type="Gene3D" id="3.80.10.10">
    <property type="entry name" value="Ribonuclease Inhibitor"/>
    <property type="match status" value="1"/>
</dbReference>
<name>B5Y3V4_PHATC</name>
<sequence>MDAEKVVAHPFCQKTSDSAVQLDVLPRDALDVILSFLELDSYVILRPLSKQLRESVRNASHLRFPESDVLNGGFRKRFVNFSSYRPSSTSLTKLLHSFASLTELHLNTVHVLGDDLVAVLNAAPAALTIETMSIADPNLTYWCTDPLAFPRLRNLRFARGSIRSSLSLLLRETRNLKCLIFEHCCPIRDDQVRAVASLLGDSLVDLKLLQCLRLQSPVLRFSKLTRLSLMGCYHLEKLPEFACPALRYLNLSFIFRLTSAQVQTVLASLPCLRELIMTKCPSLSNLSVVSSSLEILDVQFCNNLHALRLRCPRLRQLDTHGCDGIQTLIVATKALENLSVAGLPVRRLEIYAPFLQTLNVSGCRRLDHCVIRCSRLETVHYHGSRLVALRFCKEVRKVILTRWSRSPVVPLRLPPTLP</sequence>
<dbReference type="PANTHER" id="PTHR34145">
    <property type="entry name" value="OS02G0105600 PROTEIN"/>
    <property type="match status" value="1"/>
</dbReference>
<reference evidence="3" key="2">
    <citation type="submission" date="2008-08" db="EMBL/GenBank/DDBJ databases">
        <authorList>
            <consortium name="Diatom Consortium"/>
            <person name="Grigoriev I."/>
            <person name="Grimwood J."/>
            <person name="Kuo A."/>
            <person name="Otillar R.P."/>
            <person name="Salamov A."/>
            <person name="Detter J.C."/>
            <person name="Lindquist E."/>
            <person name="Shapiro H."/>
            <person name="Lucas S."/>
            <person name="Glavina del Rio T."/>
            <person name="Pitluck S."/>
            <person name="Rokhsar D."/>
            <person name="Bowler C."/>
        </authorList>
    </citation>
    <scope>GENOME REANNOTATION</scope>
    <source>
        <strain evidence="3">CCAP 1055/1</strain>
    </source>
</reference>
<evidence type="ECO:0000313" key="3">
    <source>
        <dbReference type="Proteomes" id="UP000000759"/>
    </source>
</evidence>
<dbReference type="RefSeq" id="XP_002185905.1">
    <property type="nucleotide sequence ID" value="XM_002185869.1"/>
</dbReference>